<protein>
    <submittedName>
        <fullName evidence="2">Uncharacterized protein</fullName>
    </submittedName>
</protein>
<name>A0A392V445_9FABA</name>
<reference evidence="2 3" key="1">
    <citation type="journal article" date="2018" name="Front. Plant Sci.">
        <title>Red Clover (Trifolium pratense) and Zigzag Clover (T. medium) - A Picture of Genomic Similarities and Differences.</title>
        <authorList>
            <person name="Dluhosova J."/>
            <person name="Istvanek J."/>
            <person name="Nedelnik J."/>
            <person name="Repkova J."/>
        </authorList>
    </citation>
    <scope>NUCLEOTIDE SEQUENCE [LARGE SCALE GENOMIC DNA]</scope>
    <source>
        <strain evidence="3">cv. 10/8</strain>
        <tissue evidence="2">Leaf</tissue>
    </source>
</reference>
<keyword evidence="3" id="KW-1185">Reference proteome</keyword>
<dbReference type="EMBL" id="LXQA011028830">
    <property type="protein sequence ID" value="MCI81831.1"/>
    <property type="molecule type" value="Genomic_DNA"/>
</dbReference>
<feature type="non-terminal residue" evidence="2">
    <location>
        <position position="51"/>
    </location>
</feature>
<dbReference type="Proteomes" id="UP000265520">
    <property type="component" value="Unassembled WGS sequence"/>
</dbReference>
<dbReference type="AlphaFoldDB" id="A0A392V445"/>
<feature type="region of interest" description="Disordered" evidence="1">
    <location>
        <begin position="32"/>
        <end position="51"/>
    </location>
</feature>
<organism evidence="2 3">
    <name type="scientific">Trifolium medium</name>
    <dbReference type="NCBI Taxonomy" id="97028"/>
    <lineage>
        <taxon>Eukaryota</taxon>
        <taxon>Viridiplantae</taxon>
        <taxon>Streptophyta</taxon>
        <taxon>Embryophyta</taxon>
        <taxon>Tracheophyta</taxon>
        <taxon>Spermatophyta</taxon>
        <taxon>Magnoliopsida</taxon>
        <taxon>eudicotyledons</taxon>
        <taxon>Gunneridae</taxon>
        <taxon>Pentapetalae</taxon>
        <taxon>rosids</taxon>
        <taxon>fabids</taxon>
        <taxon>Fabales</taxon>
        <taxon>Fabaceae</taxon>
        <taxon>Papilionoideae</taxon>
        <taxon>50 kb inversion clade</taxon>
        <taxon>NPAAA clade</taxon>
        <taxon>Hologalegina</taxon>
        <taxon>IRL clade</taxon>
        <taxon>Trifolieae</taxon>
        <taxon>Trifolium</taxon>
    </lineage>
</organism>
<proteinExistence type="predicted"/>
<accession>A0A392V445</accession>
<evidence type="ECO:0000313" key="2">
    <source>
        <dbReference type="EMBL" id="MCI81831.1"/>
    </source>
</evidence>
<sequence length="51" mass="5758">MADPEPDNNNNNANVGGARPCHNSPRWLAHLTRPQRGARQTEMKTEHLQLL</sequence>
<evidence type="ECO:0000256" key="1">
    <source>
        <dbReference type="SAM" id="MobiDB-lite"/>
    </source>
</evidence>
<feature type="region of interest" description="Disordered" evidence="1">
    <location>
        <begin position="1"/>
        <end position="26"/>
    </location>
</feature>
<comment type="caution">
    <text evidence="2">The sequence shown here is derived from an EMBL/GenBank/DDBJ whole genome shotgun (WGS) entry which is preliminary data.</text>
</comment>
<feature type="compositionally biased region" description="Basic and acidic residues" evidence="1">
    <location>
        <begin position="39"/>
        <end position="51"/>
    </location>
</feature>
<evidence type="ECO:0000313" key="3">
    <source>
        <dbReference type="Proteomes" id="UP000265520"/>
    </source>
</evidence>